<dbReference type="AlphaFoldDB" id="A0A485KUZ6"/>
<organism evidence="3 4">
    <name type="scientific">Aphanomyces stellatus</name>
    <dbReference type="NCBI Taxonomy" id="120398"/>
    <lineage>
        <taxon>Eukaryota</taxon>
        <taxon>Sar</taxon>
        <taxon>Stramenopiles</taxon>
        <taxon>Oomycota</taxon>
        <taxon>Saprolegniomycetes</taxon>
        <taxon>Saprolegniales</taxon>
        <taxon>Verrucalvaceae</taxon>
        <taxon>Aphanomyces</taxon>
    </lineage>
</organism>
<gene>
    <name evidence="3" type="primary">Aste57867_11741</name>
    <name evidence="2" type="ORF">As57867_011697</name>
    <name evidence="3" type="ORF">ASTE57867_11741</name>
</gene>
<dbReference type="OrthoDB" id="84928at2759"/>
<evidence type="ECO:0000313" key="4">
    <source>
        <dbReference type="Proteomes" id="UP000332933"/>
    </source>
</evidence>
<dbReference type="EMBL" id="CAADRA010005325">
    <property type="protein sequence ID" value="VFT88597.1"/>
    <property type="molecule type" value="Genomic_DNA"/>
</dbReference>
<evidence type="ECO:0000313" key="2">
    <source>
        <dbReference type="EMBL" id="KAF0697578.1"/>
    </source>
</evidence>
<dbReference type="EMBL" id="VJMH01005304">
    <property type="protein sequence ID" value="KAF0697578.1"/>
    <property type="molecule type" value="Genomic_DNA"/>
</dbReference>
<reference evidence="2" key="2">
    <citation type="submission" date="2019-06" db="EMBL/GenBank/DDBJ databases">
        <title>Genomics analysis of Aphanomyces spp. identifies a new class of oomycete effector associated with host adaptation.</title>
        <authorList>
            <person name="Gaulin E."/>
        </authorList>
    </citation>
    <scope>NUCLEOTIDE SEQUENCE</scope>
    <source>
        <strain evidence="2">CBS 578.67</strain>
    </source>
</reference>
<protein>
    <submittedName>
        <fullName evidence="3">Aste57867_11741 protein</fullName>
    </submittedName>
</protein>
<sequence>MQLETVSSRRFTRDDVPCNRRKQTYMHQFLILEHVFSRSHAAMRLTVLLSSVWTVIQAAYPSCDANITAAAAITISDACATFMQSDTTSIVSLLQDYAANPHSIVGYFVCAAPPCASDFKAFLAGYPKCMPSNASTSYLASANALRASCRSIASTKNGTCQPTDVGLYTRARYNNPLTRACAAALTPFNITTSTQWYDAIQQANASTTTPALLEAFCTTDACMIQTNATLVSLPTCTLDSGENVHEATTQLSDFCAIVQTILMAVSKVDPTPSPFLPDAPGPPTPPHATPSTASPARHTITILLLTFVVFRII</sequence>
<accession>A0A485KUZ6</accession>
<dbReference type="Proteomes" id="UP000332933">
    <property type="component" value="Unassembled WGS sequence"/>
</dbReference>
<feature type="compositionally biased region" description="Pro residues" evidence="1">
    <location>
        <begin position="273"/>
        <end position="288"/>
    </location>
</feature>
<name>A0A485KUZ6_9STRA</name>
<evidence type="ECO:0000256" key="1">
    <source>
        <dbReference type="SAM" id="MobiDB-lite"/>
    </source>
</evidence>
<proteinExistence type="predicted"/>
<reference evidence="3 4" key="1">
    <citation type="submission" date="2019-03" db="EMBL/GenBank/DDBJ databases">
        <authorList>
            <person name="Gaulin E."/>
            <person name="Dumas B."/>
        </authorList>
    </citation>
    <scope>NUCLEOTIDE SEQUENCE [LARGE SCALE GENOMIC DNA]</scope>
    <source>
        <strain evidence="3">CBS 568.67</strain>
    </source>
</reference>
<keyword evidence="4" id="KW-1185">Reference proteome</keyword>
<feature type="region of interest" description="Disordered" evidence="1">
    <location>
        <begin position="273"/>
        <end position="294"/>
    </location>
</feature>
<evidence type="ECO:0000313" key="3">
    <source>
        <dbReference type="EMBL" id="VFT88597.1"/>
    </source>
</evidence>